<name>E2AK43_CAMFO</name>
<evidence type="ECO:0000259" key="1">
    <source>
        <dbReference type="Pfam" id="PF21787"/>
    </source>
</evidence>
<dbReference type="Pfam" id="PF21787">
    <property type="entry name" value="TNP-like_RNaseH_N"/>
    <property type="match status" value="1"/>
</dbReference>
<dbReference type="AlphaFoldDB" id="E2AK43"/>
<dbReference type="OrthoDB" id="7529021at2759"/>
<organism evidence="3">
    <name type="scientific">Camponotus floridanus</name>
    <name type="common">Florida carpenter ant</name>
    <dbReference type="NCBI Taxonomy" id="104421"/>
    <lineage>
        <taxon>Eukaryota</taxon>
        <taxon>Metazoa</taxon>
        <taxon>Ecdysozoa</taxon>
        <taxon>Arthropoda</taxon>
        <taxon>Hexapoda</taxon>
        <taxon>Insecta</taxon>
        <taxon>Pterygota</taxon>
        <taxon>Neoptera</taxon>
        <taxon>Endopterygota</taxon>
        <taxon>Hymenoptera</taxon>
        <taxon>Apocrita</taxon>
        <taxon>Aculeata</taxon>
        <taxon>Formicoidea</taxon>
        <taxon>Formicidae</taxon>
        <taxon>Formicinae</taxon>
        <taxon>Camponotus</taxon>
    </lineage>
</organism>
<sequence length="210" mass="24490">FNLTFFTYFINAFIFRTIFKLPHVSAIRNWTSVVDSEPGFQSQILCALKELNDEDKDCCLIFDSMAIRQQLIWDQKKHKYIGFCDYGNNINLENKDTEATEALVFMLISLKGVWKWPIAYFFKHGMSAMTLAELIKTAFILTTEAGLRIRAVTCDGDSNYKNINNFFPHVTMKYNVRVLLDPCYMLKLARNAIVDYKEFKIENEGSIKWQ</sequence>
<dbReference type="InterPro" id="IPR048365">
    <property type="entry name" value="TNP-like_RNaseH_N"/>
</dbReference>
<dbReference type="Proteomes" id="UP000000311">
    <property type="component" value="Unassembled WGS sequence"/>
</dbReference>
<evidence type="ECO:0000313" key="2">
    <source>
        <dbReference type="EMBL" id="EFN66196.1"/>
    </source>
</evidence>
<dbReference type="OMA" id="WNATSEQ"/>
<evidence type="ECO:0000313" key="3">
    <source>
        <dbReference type="Proteomes" id="UP000000311"/>
    </source>
</evidence>
<feature type="non-terminal residue" evidence="2">
    <location>
        <position position="210"/>
    </location>
</feature>
<dbReference type="STRING" id="104421.E2AK43"/>
<dbReference type="EMBL" id="GL440178">
    <property type="protein sequence ID" value="EFN66196.1"/>
    <property type="molecule type" value="Genomic_DNA"/>
</dbReference>
<accession>E2AK43</accession>
<feature type="domain" description="Transposable element P transposase-like RNase H" evidence="1">
    <location>
        <begin position="37"/>
        <end position="159"/>
    </location>
</feature>
<gene>
    <name evidence="2" type="ORF">EAG_13608</name>
</gene>
<feature type="non-terminal residue" evidence="2">
    <location>
        <position position="1"/>
    </location>
</feature>
<dbReference type="InParanoid" id="E2AK43"/>
<proteinExistence type="predicted"/>
<keyword evidence="3" id="KW-1185">Reference proteome</keyword>
<protein>
    <submittedName>
        <fullName evidence="2">THAP domain-containing protein 9</fullName>
    </submittedName>
</protein>
<reference evidence="2 3" key="1">
    <citation type="journal article" date="2010" name="Science">
        <title>Genomic comparison of the ants Camponotus floridanus and Harpegnathos saltator.</title>
        <authorList>
            <person name="Bonasio R."/>
            <person name="Zhang G."/>
            <person name="Ye C."/>
            <person name="Mutti N.S."/>
            <person name="Fang X."/>
            <person name="Qin N."/>
            <person name="Donahue G."/>
            <person name="Yang P."/>
            <person name="Li Q."/>
            <person name="Li C."/>
            <person name="Zhang P."/>
            <person name="Huang Z."/>
            <person name="Berger S.L."/>
            <person name="Reinberg D."/>
            <person name="Wang J."/>
            <person name="Liebig J."/>
        </authorList>
    </citation>
    <scope>NUCLEOTIDE SEQUENCE [LARGE SCALE GENOMIC DNA]</scope>
    <source>
        <strain evidence="3">C129</strain>
    </source>
</reference>